<gene>
    <name evidence="1" type="ORF">CK203_047468</name>
</gene>
<proteinExistence type="predicted"/>
<evidence type="ECO:0000313" key="1">
    <source>
        <dbReference type="EMBL" id="RVW79963.1"/>
    </source>
</evidence>
<protein>
    <submittedName>
        <fullName evidence="1">Uncharacterized protein</fullName>
    </submittedName>
</protein>
<reference evidence="1 2" key="1">
    <citation type="journal article" date="2018" name="PLoS Genet.">
        <title>Population sequencing reveals clonal diversity and ancestral inbreeding in the grapevine cultivar Chardonnay.</title>
        <authorList>
            <person name="Roach M.J."/>
            <person name="Johnson D.L."/>
            <person name="Bohlmann J."/>
            <person name="van Vuuren H.J."/>
            <person name="Jones S.J."/>
            <person name="Pretorius I.S."/>
            <person name="Schmidt S.A."/>
            <person name="Borneman A.R."/>
        </authorList>
    </citation>
    <scope>NUCLEOTIDE SEQUENCE [LARGE SCALE GENOMIC DNA]</scope>
    <source>
        <strain evidence="2">cv. Chardonnay</strain>
        <tissue evidence="1">Leaf</tissue>
    </source>
</reference>
<organism evidence="1 2">
    <name type="scientific">Vitis vinifera</name>
    <name type="common">Grape</name>
    <dbReference type="NCBI Taxonomy" id="29760"/>
    <lineage>
        <taxon>Eukaryota</taxon>
        <taxon>Viridiplantae</taxon>
        <taxon>Streptophyta</taxon>
        <taxon>Embryophyta</taxon>
        <taxon>Tracheophyta</taxon>
        <taxon>Spermatophyta</taxon>
        <taxon>Magnoliopsida</taxon>
        <taxon>eudicotyledons</taxon>
        <taxon>Gunneridae</taxon>
        <taxon>Pentapetalae</taxon>
        <taxon>rosids</taxon>
        <taxon>Vitales</taxon>
        <taxon>Vitaceae</taxon>
        <taxon>Viteae</taxon>
        <taxon>Vitis</taxon>
    </lineage>
</organism>
<comment type="caution">
    <text evidence="1">The sequence shown here is derived from an EMBL/GenBank/DDBJ whole genome shotgun (WGS) entry which is preliminary data.</text>
</comment>
<dbReference type="AlphaFoldDB" id="A0A438H6G5"/>
<dbReference type="Proteomes" id="UP000288805">
    <property type="component" value="Unassembled WGS sequence"/>
</dbReference>
<name>A0A438H6G5_VITVI</name>
<accession>A0A438H6G5</accession>
<dbReference type="PROSITE" id="PS51257">
    <property type="entry name" value="PROKAR_LIPOPROTEIN"/>
    <property type="match status" value="1"/>
</dbReference>
<dbReference type="EMBL" id="QGNW01000272">
    <property type="protein sequence ID" value="RVW79963.1"/>
    <property type="molecule type" value="Genomic_DNA"/>
</dbReference>
<evidence type="ECO:0000313" key="2">
    <source>
        <dbReference type="Proteomes" id="UP000288805"/>
    </source>
</evidence>
<sequence length="82" mass="8835">MLKQSTRSSGMDLPSEALKRSKCTQGVMTVLSSCQGCCLDLKNLLSKGAFGAQMVDLGLLQIVQSLKAQAWSDELFIFLAHG</sequence>